<dbReference type="PROSITE" id="PS01123">
    <property type="entry name" value="TNASE_1"/>
    <property type="match status" value="1"/>
</dbReference>
<dbReference type="EMBL" id="BAAAON010000001">
    <property type="protein sequence ID" value="GAA2174330.1"/>
    <property type="molecule type" value="Genomic_DNA"/>
</dbReference>
<comment type="caution">
    <text evidence="5">The sequence shown here is derived from an EMBL/GenBank/DDBJ whole genome shotgun (WGS) entry which is preliminary data.</text>
</comment>
<dbReference type="PROSITE" id="PS50830">
    <property type="entry name" value="TNASE_3"/>
    <property type="match status" value="1"/>
</dbReference>
<dbReference type="SUPFAM" id="SSF50199">
    <property type="entry name" value="Staphylococcal nuclease"/>
    <property type="match status" value="1"/>
</dbReference>
<feature type="region of interest" description="Disordered" evidence="2">
    <location>
        <begin position="332"/>
        <end position="382"/>
    </location>
</feature>
<dbReference type="Pfam" id="PF00565">
    <property type="entry name" value="SNase"/>
    <property type="match status" value="1"/>
</dbReference>
<evidence type="ECO:0000256" key="3">
    <source>
        <dbReference type="SAM" id="SignalP"/>
    </source>
</evidence>
<dbReference type="InterPro" id="IPR016071">
    <property type="entry name" value="Staphylococal_nuclease_OB-fold"/>
</dbReference>
<evidence type="ECO:0000313" key="5">
    <source>
        <dbReference type="EMBL" id="GAA2174330.1"/>
    </source>
</evidence>
<evidence type="ECO:0000256" key="2">
    <source>
        <dbReference type="SAM" id="MobiDB-lite"/>
    </source>
</evidence>
<name>A0ABN3AST9_9MICC</name>
<dbReference type="RefSeq" id="WP_346027808.1">
    <property type="nucleotide sequence ID" value="NZ_BAAAON010000001.1"/>
</dbReference>
<sequence length="382" mass="39298">MFTPVIRKWCALGVAIGALSVTACSPSADATTGQVVRVVDGDTVIVKIADVDTRVRLLNIDTPETRHPDKAVECFGPEATAFLAETLPAGTEVGLDFDVERVDQYGRTLAAVFLEDRTLVNAEIARQGLGSAVIFEPNEKYYDAVKIAQEEAQQAELGVFSVDAECTLPAEVTAAVDSLAAVVEQPVASTSGAAAAGAAAVAGALATAEALHAALEAGEDSIRWAALGTAGAATLSAELMTSIDSGRATLATLEQETTRLKAAEDEAARQAAEAAKREAERVAAEAEARRLVAEEAAAAAAQAETARLAAEAAAAAEAERIRNLPAPYVPPAPAPAPYVPPAPAPYVPPAPAPAPPAEQNPYPGYNGPRCYAPGGKTWKPCP</sequence>
<feature type="domain" description="TNase-like" evidence="4">
    <location>
        <begin position="29"/>
        <end position="162"/>
    </location>
</feature>
<evidence type="ECO:0000256" key="1">
    <source>
        <dbReference type="SAM" id="Coils"/>
    </source>
</evidence>
<dbReference type="Gene3D" id="2.40.50.90">
    <property type="match status" value="1"/>
</dbReference>
<organism evidence="5 6">
    <name type="scientific">Arthrobacter parietis</name>
    <dbReference type="NCBI Taxonomy" id="271434"/>
    <lineage>
        <taxon>Bacteria</taxon>
        <taxon>Bacillati</taxon>
        <taxon>Actinomycetota</taxon>
        <taxon>Actinomycetes</taxon>
        <taxon>Micrococcales</taxon>
        <taxon>Micrococcaceae</taxon>
        <taxon>Arthrobacter</taxon>
    </lineage>
</organism>
<feature type="coiled-coil region" evidence="1">
    <location>
        <begin position="250"/>
        <end position="296"/>
    </location>
</feature>
<accession>A0ABN3AST9</accession>
<reference evidence="5 6" key="1">
    <citation type="journal article" date="2019" name="Int. J. Syst. Evol. Microbiol.">
        <title>The Global Catalogue of Microorganisms (GCM) 10K type strain sequencing project: providing services to taxonomists for standard genome sequencing and annotation.</title>
        <authorList>
            <consortium name="The Broad Institute Genomics Platform"/>
            <consortium name="The Broad Institute Genome Sequencing Center for Infectious Disease"/>
            <person name="Wu L."/>
            <person name="Ma J."/>
        </authorList>
    </citation>
    <scope>NUCLEOTIDE SEQUENCE [LARGE SCALE GENOMIC DNA]</scope>
    <source>
        <strain evidence="5 6">JCM 14917</strain>
    </source>
</reference>
<gene>
    <name evidence="5" type="ORF">GCM10009784_12190</name>
</gene>
<keyword evidence="1" id="KW-0175">Coiled coil</keyword>
<proteinExistence type="predicted"/>
<keyword evidence="3" id="KW-0732">Signal</keyword>
<dbReference type="SMART" id="SM00318">
    <property type="entry name" value="SNc"/>
    <property type="match status" value="1"/>
</dbReference>
<dbReference type="Proteomes" id="UP001500974">
    <property type="component" value="Unassembled WGS sequence"/>
</dbReference>
<feature type="compositionally biased region" description="Pro residues" evidence="2">
    <location>
        <begin position="332"/>
        <end position="358"/>
    </location>
</feature>
<dbReference type="InterPro" id="IPR002071">
    <property type="entry name" value="Thermonucl_AS"/>
</dbReference>
<evidence type="ECO:0000313" key="6">
    <source>
        <dbReference type="Proteomes" id="UP001500974"/>
    </source>
</evidence>
<protein>
    <recommendedName>
        <fullName evidence="4">TNase-like domain-containing protein</fullName>
    </recommendedName>
</protein>
<feature type="chain" id="PRO_5047316887" description="TNase-like domain-containing protein" evidence="3">
    <location>
        <begin position="24"/>
        <end position="382"/>
    </location>
</feature>
<evidence type="ECO:0000259" key="4">
    <source>
        <dbReference type="PROSITE" id="PS50830"/>
    </source>
</evidence>
<dbReference type="PROSITE" id="PS51257">
    <property type="entry name" value="PROKAR_LIPOPROTEIN"/>
    <property type="match status" value="1"/>
</dbReference>
<dbReference type="InterPro" id="IPR035437">
    <property type="entry name" value="SNase_OB-fold_sf"/>
</dbReference>
<feature type="signal peptide" evidence="3">
    <location>
        <begin position="1"/>
        <end position="23"/>
    </location>
</feature>
<keyword evidence="6" id="KW-1185">Reference proteome</keyword>